<gene>
    <name evidence="2" type="ORF">FCL42_08205</name>
</gene>
<keyword evidence="3" id="KW-1185">Reference proteome</keyword>
<sequence>MSSRHFSESLIQASLEWLQSDLQDAAHDIDHIQRVVAAAIKLGKAEGANLDVLIPAAYLHDCVSVDKRDPRRSQASILSADAAIKWLQQHDYPCELLPEIHHAIASHSWSAKIETKTLEAQVLQDADRLDALGAIGTARCLMLGGQWNNTLYHRDDLLAQHRDLDDKTYCLDHFFVKLQHLPGQLKTDAGRQEGERRWRWMQDFISQLQSEVSE</sequence>
<organism evidence="2 3">
    <name type="scientific">Ferrimonas aestuarii</name>
    <dbReference type="NCBI Taxonomy" id="2569539"/>
    <lineage>
        <taxon>Bacteria</taxon>
        <taxon>Pseudomonadati</taxon>
        <taxon>Pseudomonadota</taxon>
        <taxon>Gammaproteobacteria</taxon>
        <taxon>Alteromonadales</taxon>
        <taxon>Ferrimonadaceae</taxon>
        <taxon>Ferrimonas</taxon>
    </lineage>
</organism>
<dbReference type="SMART" id="SM00471">
    <property type="entry name" value="HDc"/>
    <property type="match status" value="1"/>
</dbReference>
<dbReference type="Pfam" id="PF01966">
    <property type="entry name" value="HD"/>
    <property type="match status" value="1"/>
</dbReference>
<dbReference type="Gene3D" id="1.10.3210.50">
    <property type="match status" value="1"/>
</dbReference>
<dbReference type="OrthoDB" id="9797344at2"/>
<dbReference type="AlphaFoldDB" id="A0A4V5NYR8"/>
<dbReference type="RefSeq" id="WP_136862915.1">
    <property type="nucleotide sequence ID" value="NZ_SWCJ01000004.1"/>
</dbReference>
<dbReference type="EMBL" id="SWCJ01000004">
    <property type="protein sequence ID" value="TKB56186.1"/>
    <property type="molecule type" value="Genomic_DNA"/>
</dbReference>
<evidence type="ECO:0000259" key="1">
    <source>
        <dbReference type="PROSITE" id="PS51831"/>
    </source>
</evidence>
<comment type="caution">
    <text evidence="2">The sequence shown here is derived from an EMBL/GenBank/DDBJ whole genome shotgun (WGS) entry which is preliminary data.</text>
</comment>
<dbReference type="InterPro" id="IPR006674">
    <property type="entry name" value="HD_domain"/>
</dbReference>
<dbReference type="Proteomes" id="UP000305675">
    <property type="component" value="Unassembled WGS sequence"/>
</dbReference>
<dbReference type="CDD" id="cd00077">
    <property type="entry name" value="HDc"/>
    <property type="match status" value="1"/>
</dbReference>
<feature type="domain" description="HD" evidence="1">
    <location>
        <begin position="28"/>
        <end position="132"/>
    </location>
</feature>
<evidence type="ECO:0000313" key="3">
    <source>
        <dbReference type="Proteomes" id="UP000305675"/>
    </source>
</evidence>
<dbReference type="PANTHER" id="PTHR33594:SF1">
    <property type="entry name" value="HD_PDEASE DOMAIN-CONTAINING PROTEIN"/>
    <property type="match status" value="1"/>
</dbReference>
<protein>
    <submittedName>
        <fullName evidence="2">HD domain-containing protein</fullName>
    </submittedName>
</protein>
<evidence type="ECO:0000313" key="2">
    <source>
        <dbReference type="EMBL" id="TKB56186.1"/>
    </source>
</evidence>
<name>A0A4V5NYR8_9GAMM</name>
<accession>A0A4V5NYR8</accession>
<proteinExistence type="predicted"/>
<dbReference type="SUPFAM" id="SSF109604">
    <property type="entry name" value="HD-domain/PDEase-like"/>
    <property type="match status" value="1"/>
</dbReference>
<dbReference type="PANTHER" id="PTHR33594">
    <property type="entry name" value="SUPERFAMILY HYDROLASE, PUTATIVE (AFU_ORTHOLOGUE AFUA_1G03035)-RELATED"/>
    <property type="match status" value="1"/>
</dbReference>
<dbReference type="InterPro" id="IPR003607">
    <property type="entry name" value="HD/PDEase_dom"/>
</dbReference>
<dbReference type="PROSITE" id="PS51831">
    <property type="entry name" value="HD"/>
    <property type="match status" value="1"/>
</dbReference>
<reference evidence="2 3" key="1">
    <citation type="submission" date="2019-04" db="EMBL/GenBank/DDBJ databases">
        <authorList>
            <person name="Hwang J.C."/>
        </authorList>
    </citation>
    <scope>NUCLEOTIDE SEQUENCE [LARGE SCALE GENOMIC DNA]</scope>
    <source>
        <strain evidence="2 3">IMCC35002</strain>
    </source>
</reference>